<keyword evidence="5 9" id="KW-0805">Transcription regulation</keyword>
<dbReference type="RefSeq" id="WP_025152276.1">
    <property type="nucleotide sequence ID" value="NZ_JAHOAK010000043.1"/>
</dbReference>
<evidence type="ECO:0000256" key="2">
    <source>
        <dbReference type="ARBA" id="ARBA00022723"/>
    </source>
</evidence>
<comment type="subcellular location">
    <subcellularLocation>
        <location evidence="9 10">Cytoplasm</location>
    </subcellularLocation>
</comment>
<keyword evidence="11" id="KW-0969">Cilium</keyword>
<keyword evidence="6 9" id="KW-0238">DNA-binding</keyword>
<dbReference type="SUPFAM" id="SSF160930">
    <property type="entry name" value="FlhC-like"/>
    <property type="match status" value="1"/>
</dbReference>
<comment type="subunit">
    <text evidence="9">Heterohexamer composed of two FlhC and four FlhD subunits. Each FlhC binds a FlhD dimer, forming a heterotrimer, and a hexamer assembles by dimerization of two heterotrimers.</text>
</comment>
<feature type="binding site" evidence="9">
    <location>
        <position position="161"/>
    </location>
    <ligand>
        <name>Zn(2+)</name>
        <dbReference type="ChEBI" id="CHEBI:29105"/>
    </ligand>
</feature>
<dbReference type="GO" id="GO:0044781">
    <property type="term" value="P:bacterial-type flagellum organization"/>
    <property type="evidence" value="ECO:0007669"/>
    <property type="project" value="UniProtKB-KW"/>
</dbReference>
<dbReference type="NCBIfam" id="NF009365">
    <property type="entry name" value="PRK12722.1"/>
    <property type="match status" value="1"/>
</dbReference>
<evidence type="ECO:0000256" key="1">
    <source>
        <dbReference type="ARBA" id="ARBA00022490"/>
    </source>
</evidence>
<dbReference type="PIRSF" id="PIRSF003159">
    <property type="entry name" value="FlhC"/>
    <property type="match status" value="1"/>
</dbReference>
<name>A0AAN5MHX9_MORMO</name>
<sequence length="188" mass="21261">MSDKSILHEMREVNIAIELISLGARMQVLETETSLSRRRLLRLYKELKGCSPPRGLLPFSPDWFMAWEHNVHSSMFYNIYLYLQKSRAGSAIENTLKAYKLYLEQCSDDTNEKPVLGLTRAWTLIRFIGCNMITHTKCCSCGGSFIVTTEQSDRLFTCSLCSTPSRAIKRSHVKGISSAPVSASNENI</sequence>
<comment type="cofactor">
    <cofactor evidence="9">
        <name>Zn(2+)</name>
        <dbReference type="ChEBI" id="CHEBI:29105"/>
    </cofactor>
    <text evidence="9">Binds 1 zinc ion per subunit.</text>
</comment>
<evidence type="ECO:0000256" key="10">
    <source>
        <dbReference type="PIRNR" id="PIRNR003159"/>
    </source>
</evidence>
<evidence type="ECO:0000313" key="11">
    <source>
        <dbReference type="EMBL" id="HAT3810657.1"/>
    </source>
</evidence>
<organism evidence="11 12">
    <name type="scientific">Morganella morganii</name>
    <name type="common">Proteus morganii</name>
    <dbReference type="NCBI Taxonomy" id="582"/>
    <lineage>
        <taxon>Bacteria</taxon>
        <taxon>Pseudomonadati</taxon>
        <taxon>Pseudomonadota</taxon>
        <taxon>Gammaproteobacteria</taxon>
        <taxon>Enterobacterales</taxon>
        <taxon>Morganellaceae</taxon>
        <taxon>Morganella</taxon>
    </lineage>
</organism>
<dbReference type="GO" id="GO:1902208">
    <property type="term" value="P:regulation of bacterial-type flagellum assembly"/>
    <property type="evidence" value="ECO:0007669"/>
    <property type="project" value="UniProtKB-UniRule"/>
</dbReference>
<comment type="function">
    <text evidence="9">Functions in complex with FlhD as a master transcriptional regulator that regulates transcription of several flagellar and non-flagellar operons by binding to their promoter region. Activates expression of class 2 flagellar genes, including fliA, which is a flagellum-specific sigma factor that turns on the class 3 genes. Also regulates genes whose products function in a variety of physiological pathways.</text>
</comment>
<reference evidence="11" key="2">
    <citation type="submission" date="2020-10" db="EMBL/GenBank/DDBJ databases">
        <authorList>
            <consortium name="NCBI Pathogen Detection Project"/>
        </authorList>
    </citation>
    <scope>NUCLEOTIDE SEQUENCE</scope>
    <source>
        <strain evidence="11">Morganella morganii ARLG-3209</strain>
    </source>
</reference>
<accession>A0AAN5MHX9</accession>
<evidence type="ECO:0000256" key="3">
    <source>
        <dbReference type="ARBA" id="ARBA00022795"/>
    </source>
</evidence>
<dbReference type="GO" id="GO:0045893">
    <property type="term" value="P:positive regulation of DNA-templated transcription"/>
    <property type="evidence" value="ECO:0007669"/>
    <property type="project" value="InterPro"/>
</dbReference>
<dbReference type="Pfam" id="PF05280">
    <property type="entry name" value="FlhC"/>
    <property type="match status" value="1"/>
</dbReference>
<gene>
    <name evidence="9 11" type="primary">flhC</name>
    <name evidence="11" type="ORF">I8608_003555</name>
</gene>
<protein>
    <recommendedName>
        <fullName evidence="9 10">Flagellar transcriptional regulator FlhC</fullName>
    </recommendedName>
</protein>
<evidence type="ECO:0000256" key="9">
    <source>
        <dbReference type="HAMAP-Rule" id="MF_01891"/>
    </source>
</evidence>
<evidence type="ECO:0000256" key="6">
    <source>
        <dbReference type="ARBA" id="ARBA00023125"/>
    </source>
</evidence>
<dbReference type="Proteomes" id="UP000865968">
    <property type="component" value="Unassembled WGS sequence"/>
</dbReference>
<dbReference type="GO" id="GO:0008270">
    <property type="term" value="F:zinc ion binding"/>
    <property type="evidence" value="ECO:0007669"/>
    <property type="project" value="UniProtKB-UniRule"/>
</dbReference>
<keyword evidence="11" id="KW-0966">Cell projection</keyword>
<evidence type="ECO:0000313" key="12">
    <source>
        <dbReference type="Proteomes" id="UP000865968"/>
    </source>
</evidence>
<keyword evidence="7 9" id="KW-0010">Activator</keyword>
<reference evidence="11" key="1">
    <citation type="journal article" date="2018" name="Genome Biol.">
        <title>SKESA: strategic k-mer extension for scrupulous assemblies.</title>
        <authorList>
            <person name="Souvorov A."/>
            <person name="Agarwala R."/>
            <person name="Lipman D.J."/>
        </authorList>
    </citation>
    <scope>NUCLEOTIDE SEQUENCE</scope>
    <source>
        <strain evidence="11">Morganella morganii ARLG-3209</strain>
    </source>
</reference>
<comment type="caution">
    <text evidence="11">The sequence shown here is derived from an EMBL/GenBank/DDBJ whole genome shotgun (WGS) entry which is preliminary data.</text>
</comment>
<dbReference type="AlphaFoldDB" id="A0AAN5MHX9"/>
<evidence type="ECO:0000256" key="5">
    <source>
        <dbReference type="ARBA" id="ARBA00023015"/>
    </source>
</evidence>
<keyword evidence="1 9" id="KW-0963">Cytoplasm</keyword>
<comment type="similarity">
    <text evidence="9 10">Belongs to the FlhC family.</text>
</comment>
<evidence type="ECO:0000256" key="4">
    <source>
        <dbReference type="ARBA" id="ARBA00022833"/>
    </source>
</evidence>
<dbReference type="EMBL" id="DACSWI010000014">
    <property type="protein sequence ID" value="HAT3810657.1"/>
    <property type="molecule type" value="Genomic_DNA"/>
</dbReference>
<evidence type="ECO:0000256" key="7">
    <source>
        <dbReference type="ARBA" id="ARBA00023159"/>
    </source>
</evidence>
<dbReference type="HAMAP" id="MF_01891">
    <property type="entry name" value="FhlC"/>
    <property type="match status" value="1"/>
</dbReference>
<keyword evidence="3 9" id="KW-1005">Bacterial flagellum biogenesis</keyword>
<keyword evidence="2 9" id="KW-0479">Metal-binding</keyword>
<dbReference type="InterPro" id="IPR007944">
    <property type="entry name" value="FlhC"/>
</dbReference>
<feature type="binding site" evidence="9">
    <location>
        <position position="141"/>
    </location>
    <ligand>
        <name>Zn(2+)</name>
        <dbReference type="ChEBI" id="CHEBI:29105"/>
    </ligand>
</feature>
<dbReference type="GO" id="GO:0005737">
    <property type="term" value="C:cytoplasm"/>
    <property type="evidence" value="ECO:0007669"/>
    <property type="project" value="UniProtKB-SubCell"/>
</dbReference>
<keyword evidence="4 9" id="KW-0862">Zinc</keyword>
<proteinExistence type="inferred from homology"/>
<keyword evidence="8 9" id="KW-0804">Transcription</keyword>
<dbReference type="GO" id="GO:0003677">
    <property type="term" value="F:DNA binding"/>
    <property type="evidence" value="ECO:0007669"/>
    <property type="project" value="UniProtKB-UniRule"/>
</dbReference>
<feature type="binding site" evidence="9">
    <location>
        <position position="138"/>
    </location>
    <ligand>
        <name>Zn(2+)</name>
        <dbReference type="ChEBI" id="CHEBI:29105"/>
    </ligand>
</feature>
<keyword evidence="11" id="KW-0282">Flagellum</keyword>
<feature type="binding site" evidence="9">
    <location>
        <position position="158"/>
    </location>
    <ligand>
        <name>Zn(2+)</name>
        <dbReference type="ChEBI" id="CHEBI:29105"/>
    </ligand>
</feature>
<evidence type="ECO:0000256" key="8">
    <source>
        <dbReference type="ARBA" id="ARBA00023163"/>
    </source>
</evidence>